<dbReference type="OrthoDB" id="462798at2"/>
<evidence type="ECO:0000313" key="2">
    <source>
        <dbReference type="Proteomes" id="UP000238937"/>
    </source>
</evidence>
<evidence type="ECO:0000313" key="1">
    <source>
        <dbReference type="EMBL" id="PSB59642.1"/>
    </source>
</evidence>
<dbReference type="EMBL" id="PVWO01000001">
    <property type="protein sequence ID" value="PSB59642.1"/>
    <property type="molecule type" value="Genomic_DNA"/>
</dbReference>
<sequence>MTVQPIKTKIPKAKVLAKEIKLKCGELPKGKFTPDKKIEIQLIDEDGTIYTAKVSPKSYRQAETEVAAFEIWVLVVSGKLQIAEQGCNILEAGIKVFEWKENVPEEIKQTKTKVAQAKVVKREISIKFSTEFPRAVPMPNKLLKVELIDDDEITYIASIKRKHWHTAETDAAEFENWMALVGGKLSINEEGYNILEPTIRIVTTQ</sequence>
<dbReference type="RefSeq" id="WP_106299297.1">
    <property type="nucleotide sequence ID" value="NZ_PVWO01000001.1"/>
</dbReference>
<gene>
    <name evidence="1" type="ORF">C7B77_00165</name>
</gene>
<proteinExistence type="predicted"/>
<dbReference type="Proteomes" id="UP000238937">
    <property type="component" value="Unassembled WGS sequence"/>
</dbReference>
<evidence type="ECO:0008006" key="3">
    <source>
        <dbReference type="Google" id="ProtNLM"/>
    </source>
</evidence>
<accession>A0A2T1GP14</accession>
<dbReference type="AlphaFoldDB" id="A0A2T1GP14"/>
<name>A0A2T1GP14_9CYAN</name>
<keyword evidence="2" id="KW-1185">Reference proteome</keyword>
<reference evidence="1 2" key="1">
    <citation type="submission" date="2018-03" db="EMBL/GenBank/DDBJ databases">
        <title>The ancient ancestry and fast evolution of plastids.</title>
        <authorList>
            <person name="Moore K.R."/>
            <person name="Magnabosco C."/>
            <person name="Momper L."/>
            <person name="Gold D.A."/>
            <person name="Bosak T."/>
            <person name="Fournier G.P."/>
        </authorList>
    </citation>
    <scope>NUCLEOTIDE SEQUENCE [LARGE SCALE GENOMIC DNA]</scope>
    <source>
        <strain evidence="1 2">CCALA 037</strain>
    </source>
</reference>
<protein>
    <recommendedName>
        <fullName evidence="3">Fertility inhibition FinO-like protein</fullName>
    </recommendedName>
</protein>
<organism evidence="1 2">
    <name type="scientific">Chamaesiphon polymorphus CCALA 037</name>
    <dbReference type="NCBI Taxonomy" id="2107692"/>
    <lineage>
        <taxon>Bacteria</taxon>
        <taxon>Bacillati</taxon>
        <taxon>Cyanobacteriota</taxon>
        <taxon>Cyanophyceae</taxon>
        <taxon>Gomontiellales</taxon>
        <taxon>Chamaesiphonaceae</taxon>
        <taxon>Chamaesiphon</taxon>
    </lineage>
</organism>
<comment type="caution">
    <text evidence="1">The sequence shown here is derived from an EMBL/GenBank/DDBJ whole genome shotgun (WGS) entry which is preliminary data.</text>
</comment>